<dbReference type="GO" id="GO:0005783">
    <property type="term" value="C:endoplasmic reticulum"/>
    <property type="evidence" value="ECO:0007669"/>
    <property type="project" value="TreeGrafter"/>
</dbReference>
<name>A0A0L7LEC8_OPEBR</name>
<reference evidence="11 12" key="1">
    <citation type="journal article" date="2015" name="Genome Biol. Evol.">
        <title>The genome of winter moth (Operophtera brumata) provides a genomic perspective on sexual dimorphism and phenology.</title>
        <authorList>
            <person name="Derks M.F."/>
            <person name="Smit S."/>
            <person name="Salis L."/>
            <person name="Schijlen E."/>
            <person name="Bossers A."/>
            <person name="Mateman C."/>
            <person name="Pijl A.S."/>
            <person name="de Ridder D."/>
            <person name="Groenen M.A."/>
            <person name="Visser M.E."/>
            <person name="Megens H.J."/>
        </authorList>
    </citation>
    <scope>NUCLEOTIDE SEQUENCE [LARGE SCALE GENOMIC DNA]</scope>
    <source>
        <strain evidence="11">WM2013NL</strain>
        <tissue evidence="11">Head and thorax</tissue>
    </source>
</reference>
<evidence type="ECO:0000256" key="1">
    <source>
        <dbReference type="ARBA" id="ARBA00009796"/>
    </source>
</evidence>
<dbReference type="GO" id="GO:0042744">
    <property type="term" value="P:hydrogen peroxide catabolic process"/>
    <property type="evidence" value="ECO:0007669"/>
    <property type="project" value="TreeGrafter"/>
</dbReference>
<dbReference type="PANTHER" id="PTHR10681">
    <property type="entry name" value="THIOREDOXIN PEROXIDASE"/>
    <property type="match status" value="1"/>
</dbReference>
<dbReference type="Gene3D" id="3.40.30.10">
    <property type="entry name" value="Glutaredoxin"/>
    <property type="match status" value="1"/>
</dbReference>
<sequence length="233" mass="25986">MRFIISSLLVLSLTSYSKSSLFESDSCYSFGSGNVFPGGAKKIDHKLQFTKAMISKPAPEWEATAVVDGEITQLALSSFRGKYLVFFFYPLDLLDEFKKINTEVVACSVDSHFTHLAWINTPRKEGGLGKINIALLSDLTHSIAKDYGVYLEDLGHTLRGLFIIDDKGILRQITMNDLPVGRSVDETLRLVQAFQYTDNHGEVCPAGWKPGQDTIIPNPAEKKKYFEKVANKV</sequence>
<dbReference type="GO" id="GO:0006979">
    <property type="term" value="P:response to oxidative stress"/>
    <property type="evidence" value="ECO:0007669"/>
    <property type="project" value="TreeGrafter"/>
</dbReference>
<evidence type="ECO:0000256" key="8">
    <source>
        <dbReference type="ARBA" id="ARBA00049091"/>
    </source>
</evidence>
<evidence type="ECO:0000313" key="11">
    <source>
        <dbReference type="EMBL" id="KOB73724.1"/>
    </source>
</evidence>
<keyword evidence="6" id="KW-1015">Disulfide bond</keyword>
<dbReference type="GO" id="GO:0033554">
    <property type="term" value="P:cellular response to stress"/>
    <property type="evidence" value="ECO:0007669"/>
    <property type="project" value="TreeGrafter"/>
</dbReference>
<evidence type="ECO:0000256" key="9">
    <source>
        <dbReference type="SAM" id="SignalP"/>
    </source>
</evidence>
<keyword evidence="7" id="KW-0676">Redox-active center</keyword>
<comment type="catalytic activity">
    <reaction evidence="8">
        <text>a hydroperoxide + [thioredoxin]-dithiol = an alcohol + [thioredoxin]-disulfide + H2O</text>
        <dbReference type="Rhea" id="RHEA:62620"/>
        <dbReference type="Rhea" id="RHEA-COMP:10698"/>
        <dbReference type="Rhea" id="RHEA-COMP:10700"/>
        <dbReference type="ChEBI" id="CHEBI:15377"/>
        <dbReference type="ChEBI" id="CHEBI:29950"/>
        <dbReference type="ChEBI" id="CHEBI:30879"/>
        <dbReference type="ChEBI" id="CHEBI:35924"/>
        <dbReference type="ChEBI" id="CHEBI:50058"/>
        <dbReference type="EC" id="1.11.1.24"/>
    </reaction>
</comment>
<comment type="similarity">
    <text evidence="1">Belongs to the peroxiredoxin family. AhpC/Prx1 subfamily.</text>
</comment>
<evidence type="ECO:0000256" key="3">
    <source>
        <dbReference type="ARBA" id="ARBA00022559"/>
    </source>
</evidence>
<evidence type="ECO:0000313" key="12">
    <source>
        <dbReference type="Proteomes" id="UP000037510"/>
    </source>
</evidence>
<protein>
    <recommendedName>
        <fullName evidence="2">thioredoxin-dependent peroxiredoxin</fullName>
        <ecNumber evidence="2">1.11.1.24</ecNumber>
    </recommendedName>
</protein>
<dbReference type="GO" id="GO:0005829">
    <property type="term" value="C:cytosol"/>
    <property type="evidence" value="ECO:0007669"/>
    <property type="project" value="TreeGrafter"/>
</dbReference>
<dbReference type="PANTHER" id="PTHR10681:SF171">
    <property type="entry name" value="PEROXIREDOXIN 4"/>
    <property type="match status" value="1"/>
</dbReference>
<dbReference type="InterPro" id="IPR019479">
    <property type="entry name" value="Peroxiredoxin_C"/>
</dbReference>
<dbReference type="GO" id="GO:0045454">
    <property type="term" value="P:cell redox homeostasis"/>
    <property type="evidence" value="ECO:0007669"/>
    <property type="project" value="TreeGrafter"/>
</dbReference>
<dbReference type="InterPro" id="IPR050217">
    <property type="entry name" value="Peroxiredoxin"/>
</dbReference>
<dbReference type="GO" id="GO:0008379">
    <property type="term" value="F:thioredoxin peroxidase activity"/>
    <property type="evidence" value="ECO:0007669"/>
    <property type="project" value="TreeGrafter"/>
</dbReference>
<feature type="domain" description="Thioredoxin" evidence="10">
    <location>
        <begin position="52"/>
        <end position="196"/>
    </location>
</feature>
<dbReference type="STRING" id="104452.A0A0L7LEC8"/>
<evidence type="ECO:0000256" key="4">
    <source>
        <dbReference type="ARBA" id="ARBA00022862"/>
    </source>
</evidence>
<organism evidence="11 12">
    <name type="scientific">Operophtera brumata</name>
    <name type="common">Winter moth</name>
    <name type="synonym">Phalaena brumata</name>
    <dbReference type="NCBI Taxonomy" id="104452"/>
    <lineage>
        <taxon>Eukaryota</taxon>
        <taxon>Metazoa</taxon>
        <taxon>Ecdysozoa</taxon>
        <taxon>Arthropoda</taxon>
        <taxon>Hexapoda</taxon>
        <taxon>Insecta</taxon>
        <taxon>Pterygota</taxon>
        <taxon>Neoptera</taxon>
        <taxon>Endopterygota</taxon>
        <taxon>Lepidoptera</taxon>
        <taxon>Glossata</taxon>
        <taxon>Ditrysia</taxon>
        <taxon>Geometroidea</taxon>
        <taxon>Geometridae</taxon>
        <taxon>Larentiinae</taxon>
        <taxon>Operophtera</taxon>
    </lineage>
</organism>
<evidence type="ECO:0000256" key="7">
    <source>
        <dbReference type="ARBA" id="ARBA00023284"/>
    </source>
</evidence>
<dbReference type="InterPro" id="IPR000866">
    <property type="entry name" value="AhpC/TSA"/>
</dbReference>
<evidence type="ECO:0000256" key="2">
    <source>
        <dbReference type="ARBA" id="ARBA00013017"/>
    </source>
</evidence>
<evidence type="ECO:0000259" key="10">
    <source>
        <dbReference type="PROSITE" id="PS51352"/>
    </source>
</evidence>
<dbReference type="CDD" id="cd03015">
    <property type="entry name" value="PRX_Typ2cys"/>
    <property type="match status" value="1"/>
</dbReference>
<keyword evidence="12" id="KW-1185">Reference proteome</keyword>
<evidence type="ECO:0000256" key="6">
    <source>
        <dbReference type="ARBA" id="ARBA00023157"/>
    </source>
</evidence>
<accession>A0A0L7LEC8</accession>
<feature type="signal peptide" evidence="9">
    <location>
        <begin position="1"/>
        <end position="19"/>
    </location>
</feature>
<dbReference type="EC" id="1.11.1.24" evidence="2"/>
<dbReference type="Pfam" id="PF10417">
    <property type="entry name" value="1-cysPrx_C"/>
    <property type="match status" value="1"/>
</dbReference>
<comment type="caution">
    <text evidence="11">The sequence shown here is derived from an EMBL/GenBank/DDBJ whole genome shotgun (WGS) entry which is preliminary data.</text>
</comment>
<dbReference type="PROSITE" id="PS51352">
    <property type="entry name" value="THIOREDOXIN_2"/>
    <property type="match status" value="1"/>
</dbReference>
<dbReference type="AlphaFoldDB" id="A0A0L7LEC8"/>
<dbReference type="GO" id="GO:0008340">
    <property type="term" value="P:determination of adult lifespan"/>
    <property type="evidence" value="ECO:0007669"/>
    <property type="project" value="UniProtKB-ARBA"/>
</dbReference>
<dbReference type="SUPFAM" id="SSF52833">
    <property type="entry name" value="Thioredoxin-like"/>
    <property type="match status" value="1"/>
</dbReference>
<proteinExistence type="inferred from homology"/>
<dbReference type="FunFam" id="3.40.30.10:FF:000003">
    <property type="entry name" value="Peroxiredoxin 1"/>
    <property type="match status" value="1"/>
</dbReference>
<gene>
    <name evidence="11" type="ORF">OBRU01_10212</name>
</gene>
<keyword evidence="3 11" id="KW-0575">Peroxidase</keyword>
<dbReference type="Pfam" id="PF00578">
    <property type="entry name" value="AhpC-TSA"/>
    <property type="match status" value="1"/>
</dbReference>
<keyword evidence="4" id="KW-0049">Antioxidant</keyword>
<dbReference type="Proteomes" id="UP000037510">
    <property type="component" value="Unassembled WGS sequence"/>
</dbReference>
<dbReference type="InterPro" id="IPR013766">
    <property type="entry name" value="Thioredoxin_domain"/>
</dbReference>
<feature type="chain" id="PRO_5005573404" description="thioredoxin-dependent peroxiredoxin" evidence="9">
    <location>
        <begin position="20"/>
        <end position="233"/>
    </location>
</feature>
<dbReference type="InterPro" id="IPR036249">
    <property type="entry name" value="Thioredoxin-like_sf"/>
</dbReference>
<dbReference type="EMBL" id="JTDY01001497">
    <property type="protein sequence ID" value="KOB73724.1"/>
    <property type="molecule type" value="Genomic_DNA"/>
</dbReference>
<keyword evidence="9" id="KW-0732">Signal</keyword>
<evidence type="ECO:0000256" key="5">
    <source>
        <dbReference type="ARBA" id="ARBA00023002"/>
    </source>
</evidence>
<keyword evidence="5" id="KW-0560">Oxidoreductase</keyword>